<comment type="caution">
    <text evidence="2">The sequence shown here is derived from an EMBL/GenBank/DDBJ whole genome shotgun (WGS) entry which is preliminary data.</text>
</comment>
<evidence type="ECO:0000313" key="3">
    <source>
        <dbReference type="Proteomes" id="UP000334990"/>
    </source>
</evidence>
<evidence type="ECO:0000256" key="1">
    <source>
        <dbReference type="SAM" id="MobiDB-lite"/>
    </source>
</evidence>
<sequence length="110" mass="11008">MARAAVRHAIDKVGEAHGVPILGTVTLAVYDELSPEPPPTLKDRLSGAISSAADTVGGAVDAVAEKGPQILESAVIIGSVGAAVVSGLTNSGPRGPLPTAKKPPRGRRKA</sequence>
<accession>A0A5M3W569</accession>
<dbReference type="RefSeq" id="WP_155339565.1">
    <property type="nucleotide sequence ID" value="NZ_BAAABN010000068.1"/>
</dbReference>
<reference evidence="2 3" key="1">
    <citation type="submission" date="2019-10" db="EMBL/GenBank/DDBJ databases">
        <title>Whole genome shotgun sequence of Acrocarpospora corrugata NBRC 13972.</title>
        <authorList>
            <person name="Ichikawa N."/>
            <person name="Kimura A."/>
            <person name="Kitahashi Y."/>
            <person name="Komaki H."/>
            <person name="Oguchi A."/>
        </authorList>
    </citation>
    <scope>NUCLEOTIDE SEQUENCE [LARGE SCALE GENOMIC DNA]</scope>
    <source>
        <strain evidence="2 3">NBRC 13972</strain>
    </source>
</reference>
<proteinExistence type="predicted"/>
<name>A0A5M3W569_9ACTN</name>
<gene>
    <name evidence="2" type="ORF">Acor_54660</name>
</gene>
<keyword evidence="3" id="KW-1185">Reference proteome</keyword>
<dbReference type="AlphaFoldDB" id="A0A5M3W569"/>
<feature type="region of interest" description="Disordered" evidence="1">
    <location>
        <begin position="87"/>
        <end position="110"/>
    </location>
</feature>
<protein>
    <submittedName>
        <fullName evidence="2">Uncharacterized protein</fullName>
    </submittedName>
</protein>
<dbReference type="Proteomes" id="UP000334990">
    <property type="component" value="Unassembled WGS sequence"/>
</dbReference>
<dbReference type="EMBL" id="BLAD01000068">
    <property type="protein sequence ID" value="GES03400.1"/>
    <property type="molecule type" value="Genomic_DNA"/>
</dbReference>
<evidence type="ECO:0000313" key="2">
    <source>
        <dbReference type="EMBL" id="GES03400.1"/>
    </source>
</evidence>
<organism evidence="2 3">
    <name type="scientific">Acrocarpospora corrugata</name>
    <dbReference type="NCBI Taxonomy" id="35763"/>
    <lineage>
        <taxon>Bacteria</taxon>
        <taxon>Bacillati</taxon>
        <taxon>Actinomycetota</taxon>
        <taxon>Actinomycetes</taxon>
        <taxon>Streptosporangiales</taxon>
        <taxon>Streptosporangiaceae</taxon>
        <taxon>Acrocarpospora</taxon>
    </lineage>
</organism>